<keyword evidence="3" id="KW-1185">Reference proteome</keyword>
<keyword evidence="1" id="KW-0812">Transmembrane</keyword>
<evidence type="ECO:0000256" key="1">
    <source>
        <dbReference type="SAM" id="Phobius"/>
    </source>
</evidence>
<reference evidence="2 3" key="1">
    <citation type="submission" date="2021-01" db="EMBL/GenBank/DDBJ databases">
        <title>Whole genome shotgun sequence of Actinoplanes lobatus NBRC 12513.</title>
        <authorList>
            <person name="Komaki H."/>
            <person name="Tamura T."/>
        </authorList>
    </citation>
    <scope>NUCLEOTIDE SEQUENCE [LARGE SCALE GENOMIC DNA]</scope>
    <source>
        <strain evidence="2 3">NBRC 12513</strain>
    </source>
</reference>
<dbReference type="EMBL" id="BOMP01000141">
    <property type="protein sequence ID" value="GIE44728.1"/>
    <property type="molecule type" value="Genomic_DNA"/>
</dbReference>
<accession>A0ABQ4AUK8</accession>
<evidence type="ECO:0008006" key="4">
    <source>
        <dbReference type="Google" id="ProtNLM"/>
    </source>
</evidence>
<feature type="transmembrane region" description="Helical" evidence="1">
    <location>
        <begin position="26"/>
        <end position="48"/>
    </location>
</feature>
<comment type="caution">
    <text evidence="2">The sequence shown here is derived from an EMBL/GenBank/DDBJ whole genome shotgun (WGS) entry which is preliminary data.</text>
</comment>
<gene>
    <name evidence="2" type="ORF">Alo02nite_76260</name>
</gene>
<proteinExistence type="predicted"/>
<dbReference type="Proteomes" id="UP000631312">
    <property type="component" value="Unassembled WGS sequence"/>
</dbReference>
<name>A0ABQ4AUK8_9ACTN</name>
<sequence length="148" mass="16231">MAIVVVLAAGFAVLMATDGTGTGWALAAGFLGWFLVVLLRLAPGTLVVTTSGIYHRSLVLEHFVPWNAVVDILAREGTDPWITVKALPLDGTRQRQHTGRLHTFEGQALPFIVARSSWLRANTVPAYQAVKHYYDHPEQRAELATSRV</sequence>
<evidence type="ECO:0000313" key="3">
    <source>
        <dbReference type="Proteomes" id="UP000631312"/>
    </source>
</evidence>
<keyword evidence="1" id="KW-0472">Membrane</keyword>
<evidence type="ECO:0000313" key="2">
    <source>
        <dbReference type="EMBL" id="GIE44728.1"/>
    </source>
</evidence>
<keyword evidence="1" id="KW-1133">Transmembrane helix</keyword>
<protein>
    <recommendedName>
        <fullName evidence="4">PH domain-containing protein</fullName>
    </recommendedName>
</protein>
<organism evidence="2 3">
    <name type="scientific">Actinoplanes lobatus</name>
    <dbReference type="NCBI Taxonomy" id="113568"/>
    <lineage>
        <taxon>Bacteria</taxon>
        <taxon>Bacillati</taxon>
        <taxon>Actinomycetota</taxon>
        <taxon>Actinomycetes</taxon>
        <taxon>Micromonosporales</taxon>
        <taxon>Micromonosporaceae</taxon>
        <taxon>Actinoplanes</taxon>
    </lineage>
</organism>